<dbReference type="SUPFAM" id="SSF82199">
    <property type="entry name" value="SET domain"/>
    <property type="match status" value="1"/>
</dbReference>
<comment type="caution">
    <text evidence="6">The sequence shown here is derived from an EMBL/GenBank/DDBJ whole genome shotgun (WGS) entry which is preliminary data.</text>
</comment>
<dbReference type="InterPro" id="IPR046341">
    <property type="entry name" value="SET_dom_sf"/>
</dbReference>
<dbReference type="Gene3D" id="2.170.270.10">
    <property type="entry name" value="SET domain"/>
    <property type="match status" value="1"/>
</dbReference>
<dbReference type="InterPro" id="IPR050869">
    <property type="entry name" value="H3K4_H4K5_MeTrfase"/>
</dbReference>
<accession>A0A0N0NPF7</accession>
<dbReference type="GO" id="GO:0032259">
    <property type="term" value="P:methylation"/>
    <property type="evidence" value="ECO:0007669"/>
    <property type="project" value="UniProtKB-KW"/>
</dbReference>
<dbReference type="GO" id="GO:0008270">
    <property type="term" value="F:zinc ion binding"/>
    <property type="evidence" value="ECO:0007669"/>
    <property type="project" value="UniProtKB-KW"/>
</dbReference>
<dbReference type="PANTHER" id="PTHR12197:SF251">
    <property type="entry name" value="EG:BACR7C10.4 PROTEIN"/>
    <property type="match status" value="1"/>
</dbReference>
<dbReference type="EMBL" id="LFJN01000007">
    <property type="protein sequence ID" value="KPI42489.1"/>
    <property type="molecule type" value="Genomic_DNA"/>
</dbReference>
<dbReference type="STRING" id="1664694.A0A0N0NPF7"/>
<evidence type="ECO:0000256" key="4">
    <source>
        <dbReference type="PROSITE-ProRule" id="PRU00134"/>
    </source>
</evidence>
<name>A0A0N0NPF7_9EURO</name>
<dbReference type="PROSITE" id="PS50865">
    <property type="entry name" value="ZF_MYND_2"/>
    <property type="match status" value="1"/>
</dbReference>
<dbReference type="GO" id="GO:0005634">
    <property type="term" value="C:nucleus"/>
    <property type="evidence" value="ECO:0007669"/>
    <property type="project" value="TreeGrafter"/>
</dbReference>
<keyword evidence="6" id="KW-0489">Methyltransferase</keyword>
<dbReference type="Pfam" id="PF00856">
    <property type="entry name" value="SET"/>
    <property type="match status" value="1"/>
</dbReference>
<organism evidence="6 7">
    <name type="scientific">Cyphellophora attinorum</name>
    <dbReference type="NCBI Taxonomy" id="1664694"/>
    <lineage>
        <taxon>Eukaryota</taxon>
        <taxon>Fungi</taxon>
        <taxon>Dikarya</taxon>
        <taxon>Ascomycota</taxon>
        <taxon>Pezizomycotina</taxon>
        <taxon>Eurotiomycetes</taxon>
        <taxon>Chaetothyriomycetidae</taxon>
        <taxon>Chaetothyriales</taxon>
        <taxon>Cyphellophoraceae</taxon>
        <taxon>Cyphellophora</taxon>
    </lineage>
</organism>
<dbReference type="RefSeq" id="XP_018002452.1">
    <property type="nucleotide sequence ID" value="XM_018150222.1"/>
</dbReference>
<evidence type="ECO:0000256" key="2">
    <source>
        <dbReference type="ARBA" id="ARBA00022771"/>
    </source>
</evidence>
<dbReference type="GO" id="GO:0008168">
    <property type="term" value="F:methyltransferase activity"/>
    <property type="evidence" value="ECO:0007669"/>
    <property type="project" value="UniProtKB-KW"/>
</dbReference>
<keyword evidence="7" id="KW-1185">Reference proteome</keyword>
<sequence>MFINKPISIFVAPYKFDSTCHQCFRTEQNSLHGSWKYIAIGPPGSKLKDCSNCRRVKYCSDSCEKQAWTEHHRYECSVYKSSSLEELSNENAFTDRRAALRILLQRKNGVLSGQAWKQILDLEAHVDKVLLDLIRGPRLVRDSHALQKLAGSEESISTIQRIMCVLEANKFSLSYPDMDILGKVFDPEPAMMNHNCDPNGLIRTDVSNHFSPDSSPNPIVGSISVHARKPIAKGEEICNGYVPVVYPTSIRQTNLQYGDHKTTDEQLMTMVHSVKCHKKTYAAALKLNLAALAREGSSIEEYPMAQLRSQMVIIQDLQLQSITLVEPHRTIEIEKLVVEYLVLVYRVYRSSTKVREDYNMLRWRLFCWVSILYSDTTIAQKIPEEQLQNLYTFVLDELAQDLLSPEQTQFMPWAKPLAKAGKNKDKRNPGIKTTSTTSQGLFEMMCLEHLEERKALPRSLLAKTLAVDSPMRLSLEKWIDVVTSVALAREKCLPTEGVVSGGPPYDLDPVVAHEFRKLSCLSMIECLKQMNISK</sequence>
<dbReference type="InterPro" id="IPR001214">
    <property type="entry name" value="SET_dom"/>
</dbReference>
<feature type="domain" description="MYND-type" evidence="5">
    <location>
        <begin position="20"/>
        <end position="76"/>
    </location>
</feature>
<dbReference type="PANTHER" id="PTHR12197">
    <property type="entry name" value="HISTONE-LYSINE N-METHYLTRANSFERASE SMYD"/>
    <property type="match status" value="1"/>
</dbReference>
<keyword evidence="1" id="KW-0479">Metal-binding</keyword>
<dbReference type="GeneID" id="28742102"/>
<evidence type="ECO:0000259" key="5">
    <source>
        <dbReference type="PROSITE" id="PS50865"/>
    </source>
</evidence>
<dbReference type="Pfam" id="PF01753">
    <property type="entry name" value="zf-MYND"/>
    <property type="match status" value="1"/>
</dbReference>
<evidence type="ECO:0000313" key="7">
    <source>
        <dbReference type="Proteomes" id="UP000038010"/>
    </source>
</evidence>
<dbReference type="Gene3D" id="1.10.220.160">
    <property type="match status" value="1"/>
</dbReference>
<dbReference type="AlphaFoldDB" id="A0A0N0NPF7"/>
<keyword evidence="2 4" id="KW-0863">Zinc-finger</keyword>
<proteinExistence type="predicted"/>
<evidence type="ECO:0000256" key="3">
    <source>
        <dbReference type="ARBA" id="ARBA00022833"/>
    </source>
</evidence>
<gene>
    <name evidence="6" type="ORF">AB675_9667</name>
</gene>
<evidence type="ECO:0000313" key="6">
    <source>
        <dbReference type="EMBL" id="KPI42489.1"/>
    </source>
</evidence>
<dbReference type="Gene3D" id="6.10.140.2220">
    <property type="match status" value="1"/>
</dbReference>
<reference evidence="6 7" key="1">
    <citation type="submission" date="2015-06" db="EMBL/GenBank/DDBJ databases">
        <title>Draft genome of the ant-associated black yeast Phialophora attae CBS 131958.</title>
        <authorList>
            <person name="Moreno L.F."/>
            <person name="Stielow B.J."/>
            <person name="de Hoog S."/>
            <person name="Vicente V.A."/>
            <person name="Weiss V.A."/>
            <person name="de Vries M."/>
            <person name="Cruz L.M."/>
            <person name="Souza E.M."/>
        </authorList>
    </citation>
    <scope>NUCLEOTIDE SEQUENCE [LARGE SCALE GENOMIC DNA]</scope>
    <source>
        <strain evidence="6 7">CBS 131958</strain>
    </source>
</reference>
<dbReference type="OrthoDB" id="5945798at2759"/>
<evidence type="ECO:0000256" key="1">
    <source>
        <dbReference type="ARBA" id="ARBA00022723"/>
    </source>
</evidence>
<dbReference type="VEuPathDB" id="FungiDB:AB675_9667"/>
<keyword evidence="3" id="KW-0862">Zinc</keyword>
<protein>
    <submittedName>
        <fullName evidence="6">Histone-lysine N-methyltransferase Smyd1</fullName>
    </submittedName>
</protein>
<keyword evidence="6" id="KW-0808">Transferase</keyword>
<dbReference type="InterPro" id="IPR002893">
    <property type="entry name" value="Znf_MYND"/>
</dbReference>
<dbReference type="Proteomes" id="UP000038010">
    <property type="component" value="Unassembled WGS sequence"/>
</dbReference>